<evidence type="ECO:0008006" key="3">
    <source>
        <dbReference type="Google" id="ProtNLM"/>
    </source>
</evidence>
<gene>
    <name evidence="1" type="ORF">OG517_24240</name>
</gene>
<evidence type="ECO:0000313" key="1">
    <source>
        <dbReference type="EMBL" id="WUQ14284.1"/>
    </source>
</evidence>
<name>A0ABZ1TEK3_STRVG</name>
<proteinExistence type="predicted"/>
<protein>
    <recommendedName>
        <fullName evidence="3">Lipoprotein</fullName>
    </recommendedName>
</protein>
<organism evidence="1 2">
    <name type="scientific">Streptomyces virginiae</name>
    <name type="common">Streptomyces cinnamonensis</name>
    <dbReference type="NCBI Taxonomy" id="1961"/>
    <lineage>
        <taxon>Bacteria</taxon>
        <taxon>Bacillati</taxon>
        <taxon>Actinomycetota</taxon>
        <taxon>Actinomycetes</taxon>
        <taxon>Kitasatosporales</taxon>
        <taxon>Streptomycetaceae</taxon>
        <taxon>Streptomyces</taxon>
    </lineage>
</organism>
<sequence length="41" mass="4204">MRTARTSWRTCSRGAAAVAALLAATACNPGIADTKNPTTPE</sequence>
<accession>A0ABZ1TEK3</accession>
<keyword evidence="2" id="KW-1185">Reference proteome</keyword>
<reference evidence="1" key="1">
    <citation type="submission" date="2022-10" db="EMBL/GenBank/DDBJ databases">
        <title>The complete genomes of actinobacterial strains from the NBC collection.</title>
        <authorList>
            <person name="Joergensen T.S."/>
            <person name="Alvarez Arevalo M."/>
            <person name="Sterndorff E.B."/>
            <person name="Faurdal D."/>
            <person name="Vuksanovic O."/>
            <person name="Mourched A.-S."/>
            <person name="Charusanti P."/>
            <person name="Shaw S."/>
            <person name="Blin K."/>
            <person name="Weber T."/>
        </authorList>
    </citation>
    <scope>NUCLEOTIDE SEQUENCE</scope>
    <source>
        <strain evidence="1">NBC_00248</strain>
    </source>
</reference>
<dbReference type="PROSITE" id="PS51257">
    <property type="entry name" value="PROKAR_LIPOPROTEIN"/>
    <property type="match status" value="1"/>
</dbReference>
<evidence type="ECO:0000313" key="2">
    <source>
        <dbReference type="Proteomes" id="UP001432039"/>
    </source>
</evidence>
<dbReference type="RefSeq" id="WP_328963080.1">
    <property type="nucleotide sequence ID" value="NZ_CP108090.1"/>
</dbReference>
<dbReference type="EMBL" id="CP108090">
    <property type="protein sequence ID" value="WUQ14284.1"/>
    <property type="molecule type" value="Genomic_DNA"/>
</dbReference>
<dbReference type="Proteomes" id="UP001432039">
    <property type="component" value="Chromosome"/>
</dbReference>